<evidence type="ECO:0000313" key="6">
    <source>
        <dbReference type="EMBL" id="ORX85393.1"/>
    </source>
</evidence>
<keyword evidence="1 4" id="KW-0732">Signal</keyword>
<evidence type="ECO:0000256" key="3">
    <source>
        <dbReference type="ARBA" id="ARBA00022801"/>
    </source>
</evidence>
<dbReference type="SUPFAM" id="SSF64571">
    <property type="entry name" value="Cellulose docking domain, dockering"/>
    <property type="match status" value="2"/>
</dbReference>
<dbReference type="GO" id="GO:0030247">
    <property type="term" value="F:polysaccharide binding"/>
    <property type="evidence" value="ECO:0007669"/>
    <property type="project" value="InterPro"/>
</dbReference>
<evidence type="ECO:0000256" key="2">
    <source>
        <dbReference type="ARBA" id="ARBA00022737"/>
    </source>
</evidence>
<sequence>MDFLKRSILILLFNLYGLLFVQASSPGFEIKVAKSWTSDSISFTQFDGIIDNSSKLKINSWYIEIPYDKKVNDLHGNWGCEIEVKDDKIVLTGGETNQVIKVYTSASFGFIVSSPGKNFDVENAILYTKNKEIPNHSKPEDSEDDNDMNIGLPYEDNRYFPESMDIAKLKAAATAMSVSEVKAVIFKELVEHWDVISKYLMTDDMLKVYALFLGWATRESTLNAGVETAHEDGFGVNSAHAYGPFQTAVTAFYGCDPTFDQEDDVDELYWYTLNEKNFCDPYISTHMGIRKLIHFVKEAESFGSTGINIIRSALKGFNSGHATPMQESDGFHGYCDEIGSLGHWYYETRHFDDDVYTWTGDDRCDRTDAWSWWEKDPSITDVKMVVRVRNPEDGTTATYSIDDYPTPTSSSSTTTTLIEITQTPVTGECWAEALGYSCCKGCDIIYSDNDGDWSVENDEWCGIISKKCNNDGGDDDKPKCFSEEKDMGYPCCDNCEVVTTDSDGGWGIKDNNWCGIPYKCYN</sequence>
<dbReference type="OrthoDB" id="10337708at2759"/>
<evidence type="ECO:0000256" key="4">
    <source>
        <dbReference type="SAM" id="SignalP"/>
    </source>
</evidence>
<dbReference type="InterPro" id="IPR012291">
    <property type="entry name" value="CBM2_carb-bd_dom_sf"/>
</dbReference>
<feature type="domain" description="CBM10" evidence="5">
    <location>
        <begin position="428"/>
        <end position="464"/>
    </location>
</feature>
<dbReference type="Pfam" id="PF02013">
    <property type="entry name" value="CBM_10"/>
    <property type="match status" value="2"/>
</dbReference>
<dbReference type="Gene3D" id="3.90.1220.10">
    <property type="entry name" value="Cellulose docking domain, dockering"/>
    <property type="match status" value="2"/>
</dbReference>
<dbReference type="PROSITE" id="PS51763">
    <property type="entry name" value="CBM10"/>
    <property type="match status" value="2"/>
</dbReference>
<reference evidence="6 7" key="2">
    <citation type="submission" date="2016-08" db="EMBL/GenBank/DDBJ databases">
        <title>Pervasive Adenine N6-methylation of Active Genes in Fungi.</title>
        <authorList>
            <consortium name="DOE Joint Genome Institute"/>
            <person name="Mondo S.J."/>
            <person name="Dannebaum R.O."/>
            <person name="Kuo R.C."/>
            <person name="Labutti K."/>
            <person name="Haridas S."/>
            <person name="Kuo A."/>
            <person name="Salamov A."/>
            <person name="Ahrendt S.R."/>
            <person name="Lipzen A."/>
            <person name="Sullivan W."/>
            <person name="Andreopoulos W.B."/>
            <person name="Clum A."/>
            <person name="Lindquist E."/>
            <person name="Daum C."/>
            <person name="Ramamoorthy G.K."/>
            <person name="Gryganskyi A."/>
            <person name="Culley D."/>
            <person name="Magnuson J.K."/>
            <person name="James T.Y."/>
            <person name="O'Malley M.A."/>
            <person name="Stajich J.E."/>
            <person name="Spatafora J.W."/>
            <person name="Visel A."/>
            <person name="Grigoriev I.V."/>
        </authorList>
    </citation>
    <scope>NUCLEOTIDE SEQUENCE [LARGE SCALE GENOMIC DNA]</scope>
    <source>
        <strain evidence="6 7">S4</strain>
    </source>
</reference>
<keyword evidence="7" id="KW-1185">Reference proteome</keyword>
<comment type="caution">
    <text evidence="6">The sequence shown here is derived from an EMBL/GenBank/DDBJ whole genome shotgun (WGS) entry which is preliminary data.</text>
</comment>
<feature type="domain" description="CBM10" evidence="5">
    <location>
        <begin position="479"/>
        <end position="517"/>
    </location>
</feature>
<keyword evidence="2" id="KW-0677">Repeat</keyword>
<protein>
    <recommendedName>
        <fullName evidence="5">CBM10 domain-containing protein</fullName>
    </recommendedName>
</protein>
<name>A0A1Y1XI27_9FUNG</name>
<accession>A0A1Y1XI27</accession>
<gene>
    <name evidence="6" type="ORF">BCR32DRAFT_217060</name>
</gene>
<organism evidence="6 7">
    <name type="scientific">Anaeromyces robustus</name>
    <dbReference type="NCBI Taxonomy" id="1754192"/>
    <lineage>
        <taxon>Eukaryota</taxon>
        <taxon>Fungi</taxon>
        <taxon>Fungi incertae sedis</taxon>
        <taxon>Chytridiomycota</taxon>
        <taxon>Chytridiomycota incertae sedis</taxon>
        <taxon>Neocallimastigomycetes</taxon>
        <taxon>Neocallimastigales</taxon>
        <taxon>Neocallimastigaceae</taxon>
        <taxon>Anaeromyces</taxon>
    </lineage>
</organism>
<evidence type="ECO:0000313" key="7">
    <source>
        <dbReference type="Proteomes" id="UP000193944"/>
    </source>
</evidence>
<evidence type="ECO:0000259" key="5">
    <source>
        <dbReference type="PROSITE" id="PS51763"/>
    </source>
</evidence>
<proteinExistence type="predicted"/>
<reference evidence="6 7" key="1">
    <citation type="submission" date="2016-08" db="EMBL/GenBank/DDBJ databases">
        <title>A Parts List for Fungal Cellulosomes Revealed by Comparative Genomics.</title>
        <authorList>
            <consortium name="DOE Joint Genome Institute"/>
            <person name="Haitjema C.H."/>
            <person name="Gilmore S.P."/>
            <person name="Henske J.K."/>
            <person name="Solomon K.V."/>
            <person name="De Groot R."/>
            <person name="Kuo A."/>
            <person name="Mondo S.J."/>
            <person name="Salamov A.A."/>
            <person name="Labutti K."/>
            <person name="Zhao Z."/>
            <person name="Chiniquy J."/>
            <person name="Barry K."/>
            <person name="Brewer H.M."/>
            <person name="Purvine S.O."/>
            <person name="Wright A.T."/>
            <person name="Boxma B."/>
            <person name="Van Alen T."/>
            <person name="Hackstein J.H."/>
            <person name="Baker S.E."/>
            <person name="Grigoriev I.V."/>
            <person name="O'Malley M.A."/>
        </authorList>
    </citation>
    <scope>NUCLEOTIDE SEQUENCE [LARGE SCALE GENOMIC DNA]</scope>
    <source>
        <strain evidence="6 7">S4</strain>
    </source>
</reference>
<feature type="signal peptide" evidence="4">
    <location>
        <begin position="1"/>
        <end position="23"/>
    </location>
</feature>
<dbReference type="Pfam" id="PF21908">
    <property type="entry name" value="Cel124_C"/>
    <property type="match status" value="1"/>
</dbReference>
<evidence type="ECO:0000256" key="1">
    <source>
        <dbReference type="ARBA" id="ARBA00022729"/>
    </source>
</evidence>
<dbReference type="SUPFAM" id="SSF49384">
    <property type="entry name" value="Carbohydrate-binding domain"/>
    <property type="match status" value="1"/>
</dbReference>
<dbReference type="Proteomes" id="UP000193944">
    <property type="component" value="Unassembled WGS sequence"/>
</dbReference>
<dbReference type="InterPro" id="IPR054107">
    <property type="entry name" value="Cel124_cat"/>
</dbReference>
<keyword evidence="3" id="KW-0378">Hydrolase</keyword>
<dbReference type="InterPro" id="IPR002883">
    <property type="entry name" value="CBM10/Dockerin_dom"/>
</dbReference>
<dbReference type="InterPro" id="IPR009034">
    <property type="entry name" value="Dockerin_dom_fun_sf"/>
</dbReference>
<dbReference type="GO" id="GO:0004553">
    <property type="term" value="F:hydrolase activity, hydrolyzing O-glycosyl compounds"/>
    <property type="evidence" value="ECO:0007669"/>
    <property type="project" value="InterPro"/>
</dbReference>
<dbReference type="Gene3D" id="1.10.530.60">
    <property type="match status" value="1"/>
</dbReference>
<feature type="chain" id="PRO_5012892211" description="CBM10 domain-containing protein" evidence="4">
    <location>
        <begin position="24"/>
        <end position="522"/>
    </location>
</feature>
<dbReference type="AlphaFoldDB" id="A0A1Y1XI27"/>
<dbReference type="Gene3D" id="2.60.40.290">
    <property type="match status" value="1"/>
</dbReference>
<dbReference type="EMBL" id="MCFG01000036">
    <property type="protein sequence ID" value="ORX85393.1"/>
    <property type="molecule type" value="Genomic_DNA"/>
</dbReference>
<dbReference type="InterPro" id="IPR008965">
    <property type="entry name" value="CBM2/CBM3_carb-bd_dom_sf"/>
</dbReference>